<comment type="caution">
    <text evidence="7">The sequence shown here is derived from an EMBL/GenBank/DDBJ whole genome shotgun (WGS) entry which is preliminary data.</text>
</comment>
<dbReference type="RefSeq" id="WP_265675741.1">
    <property type="nucleotide sequence ID" value="NZ_JAKRRY010000019.1"/>
</dbReference>
<name>A0A9X3CPD0_9VIBR</name>
<dbReference type="SUPFAM" id="SSF103473">
    <property type="entry name" value="MFS general substrate transporter"/>
    <property type="match status" value="1"/>
</dbReference>
<feature type="domain" description="Major facilitator superfamily (MFS) profile" evidence="6">
    <location>
        <begin position="1"/>
        <end position="391"/>
    </location>
</feature>
<dbReference type="PANTHER" id="PTHR23502:SF137">
    <property type="entry name" value="MAJOR FACILITATOR SUPERFAMILY (MFS) TRANSPORTER-RELATED"/>
    <property type="match status" value="1"/>
</dbReference>
<dbReference type="Proteomes" id="UP001155587">
    <property type="component" value="Unassembled WGS sequence"/>
</dbReference>
<keyword evidence="2 5" id="KW-0812">Transmembrane</keyword>
<dbReference type="InterPro" id="IPR011701">
    <property type="entry name" value="MFS"/>
</dbReference>
<dbReference type="PROSITE" id="PS50850">
    <property type="entry name" value="MFS"/>
    <property type="match status" value="1"/>
</dbReference>
<protein>
    <submittedName>
        <fullName evidence="7">Multidrug effflux MFS transporter</fullName>
    </submittedName>
</protein>
<dbReference type="Pfam" id="PF07690">
    <property type="entry name" value="MFS_1"/>
    <property type="match status" value="1"/>
</dbReference>
<accession>A0A9X3CPD0</accession>
<feature type="transmembrane region" description="Helical" evidence="5">
    <location>
        <begin position="96"/>
        <end position="118"/>
    </location>
</feature>
<dbReference type="GO" id="GO:0005886">
    <property type="term" value="C:plasma membrane"/>
    <property type="evidence" value="ECO:0007669"/>
    <property type="project" value="TreeGrafter"/>
</dbReference>
<dbReference type="InterPro" id="IPR020846">
    <property type="entry name" value="MFS_dom"/>
</dbReference>
<feature type="transmembrane region" description="Helical" evidence="5">
    <location>
        <begin position="311"/>
        <end position="334"/>
    </location>
</feature>
<feature type="transmembrane region" description="Helical" evidence="5">
    <location>
        <begin position="240"/>
        <end position="261"/>
    </location>
</feature>
<evidence type="ECO:0000256" key="1">
    <source>
        <dbReference type="ARBA" id="ARBA00004141"/>
    </source>
</evidence>
<feature type="transmembrane region" description="Helical" evidence="5">
    <location>
        <begin position="130"/>
        <end position="148"/>
    </location>
</feature>
<dbReference type="AlphaFoldDB" id="A0A9X3CPD0"/>
<dbReference type="Gene3D" id="1.20.1720.10">
    <property type="entry name" value="Multidrug resistance protein D"/>
    <property type="match status" value="1"/>
</dbReference>
<evidence type="ECO:0000313" key="7">
    <source>
        <dbReference type="EMBL" id="MCW8347216.1"/>
    </source>
</evidence>
<evidence type="ECO:0000256" key="3">
    <source>
        <dbReference type="ARBA" id="ARBA00022989"/>
    </source>
</evidence>
<evidence type="ECO:0000256" key="4">
    <source>
        <dbReference type="ARBA" id="ARBA00023136"/>
    </source>
</evidence>
<comment type="subcellular location">
    <subcellularLocation>
        <location evidence="1">Membrane</location>
        <topology evidence="1">Multi-pass membrane protein</topology>
    </subcellularLocation>
</comment>
<sequence length="393" mass="41929">MKTKPSLGLMVTMLMFPQIVETIYSPVLGSIAQHFFVTDAQVAQTLSIYFIAFAIGVVAWGVFADKYGRRPAMLCGLIIYAGACAIALLADNFATIMLARSLSAFGIAVGSVVTQTMLRDAYSGEELSKVFSLMGMGIAISPVVGMLLGGQLAHLGGHQAVFFTLLVMAMLLLLFNAVKLPETQHEKRPLKLTALAKKMLTDVKVWQSAILVSVYNIALFSYYQLGGFAFSDLGLTADEFGYSGVALGIGTLLGSTLNRYLLSSRLLASPSLSNTSVQTRLLGLSAILLMTGGLGVSYTLTSIYFLIPMMLIPMMMVVMAFGIAIPNILSIALVDYKAQAGSAGALFGLSYYLMIGVGLAVAGYIQHLGIVLMGCGVIAIVIMVIAYQKERRS</sequence>
<keyword evidence="8" id="KW-1185">Reference proteome</keyword>
<evidence type="ECO:0000256" key="5">
    <source>
        <dbReference type="SAM" id="Phobius"/>
    </source>
</evidence>
<feature type="transmembrane region" description="Helical" evidence="5">
    <location>
        <begin position="46"/>
        <end position="64"/>
    </location>
</feature>
<feature type="transmembrane region" description="Helical" evidence="5">
    <location>
        <begin position="160"/>
        <end position="178"/>
    </location>
</feature>
<feature type="transmembrane region" description="Helical" evidence="5">
    <location>
        <begin position="281"/>
        <end position="305"/>
    </location>
</feature>
<dbReference type="InterPro" id="IPR036259">
    <property type="entry name" value="MFS_trans_sf"/>
</dbReference>
<dbReference type="GO" id="GO:0022857">
    <property type="term" value="F:transmembrane transporter activity"/>
    <property type="evidence" value="ECO:0007669"/>
    <property type="project" value="InterPro"/>
</dbReference>
<gene>
    <name evidence="7" type="ORF">MD535_14515</name>
</gene>
<dbReference type="PANTHER" id="PTHR23502">
    <property type="entry name" value="MAJOR FACILITATOR SUPERFAMILY"/>
    <property type="match status" value="1"/>
</dbReference>
<feature type="transmembrane region" description="Helical" evidence="5">
    <location>
        <begin position="346"/>
        <end position="364"/>
    </location>
</feature>
<feature type="transmembrane region" description="Helical" evidence="5">
    <location>
        <begin position="205"/>
        <end position="225"/>
    </location>
</feature>
<evidence type="ECO:0000313" key="8">
    <source>
        <dbReference type="Proteomes" id="UP001155587"/>
    </source>
</evidence>
<organism evidence="7 8">
    <name type="scientific">Vibrio qingdaonensis</name>
    <dbReference type="NCBI Taxonomy" id="2829491"/>
    <lineage>
        <taxon>Bacteria</taxon>
        <taxon>Pseudomonadati</taxon>
        <taxon>Pseudomonadota</taxon>
        <taxon>Gammaproteobacteria</taxon>
        <taxon>Vibrionales</taxon>
        <taxon>Vibrionaceae</taxon>
        <taxon>Vibrio</taxon>
    </lineage>
</organism>
<evidence type="ECO:0000256" key="2">
    <source>
        <dbReference type="ARBA" id="ARBA00022692"/>
    </source>
</evidence>
<reference evidence="7" key="1">
    <citation type="submission" date="2022-02" db="EMBL/GenBank/DDBJ databases">
        <title>Vibrio sp. nov, a new bacterium isolated from seawater.</title>
        <authorList>
            <person name="Yuan Y."/>
        </authorList>
    </citation>
    <scope>NUCLEOTIDE SEQUENCE</scope>
    <source>
        <strain evidence="7">ZSDZ65</strain>
    </source>
</reference>
<keyword evidence="4 5" id="KW-0472">Membrane</keyword>
<keyword evidence="3 5" id="KW-1133">Transmembrane helix</keyword>
<dbReference type="EMBL" id="JAKRRY010000019">
    <property type="protein sequence ID" value="MCW8347216.1"/>
    <property type="molecule type" value="Genomic_DNA"/>
</dbReference>
<feature type="transmembrane region" description="Helical" evidence="5">
    <location>
        <begin position="370"/>
        <end position="387"/>
    </location>
</feature>
<proteinExistence type="predicted"/>
<feature type="transmembrane region" description="Helical" evidence="5">
    <location>
        <begin position="71"/>
        <end position="90"/>
    </location>
</feature>
<evidence type="ECO:0000259" key="6">
    <source>
        <dbReference type="PROSITE" id="PS50850"/>
    </source>
</evidence>
<dbReference type="CDD" id="cd17320">
    <property type="entry name" value="MFS_MdfA_MDR_like"/>
    <property type="match status" value="1"/>
</dbReference>